<keyword evidence="2" id="KW-1185">Reference proteome</keyword>
<name>A0ACC0B048_CATRO</name>
<dbReference type="EMBL" id="CM044704">
    <property type="protein sequence ID" value="KAI5665819.1"/>
    <property type="molecule type" value="Genomic_DNA"/>
</dbReference>
<dbReference type="Proteomes" id="UP001060085">
    <property type="component" value="Linkage Group LG04"/>
</dbReference>
<reference evidence="2" key="1">
    <citation type="journal article" date="2023" name="Nat. Plants">
        <title>Single-cell RNA sequencing provides a high-resolution roadmap for understanding the multicellular compartmentation of specialized metabolism.</title>
        <authorList>
            <person name="Sun S."/>
            <person name="Shen X."/>
            <person name="Li Y."/>
            <person name="Li Y."/>
            <person name="Wang S."/>
            <person name="Li R."/>
            <person name="Zhang H."/>
            <person name="Shen G."/>
            <person name="Guo B."/>
            <person name="Wei J."/>
            <person name="Xu J."/>
            <person name="St-Pierre B."/>
            <person name="Chen S."/>
            <person name="Sun C."/>
        </authorList>
    </citation>
    <scope>NUCLEOTIDE SEQUENCE [LARGE SCALE GENOMIC DNA]</scope>
</reference>
<accession>A0ACC0B048</accession>
<evidence type="ECO:0000313" key="1">
    <source>
        <dbReference type="EMBL" id="KAI5665819.1"/>
    </source>
</evidence>
<proteinExistence type="predicted"/>
<comment type="caution">
    <text evidence="1">The sequence shown here is derived from an EMBL/GenBank/DDBJ whole genome shotgun (WGS) entry which is preliminary data.</text>
</comment>
<protein>
    <submittedName>
        <fullName evidence="1">Uncharacterized protein</fullName>
    </submittedName>
</protein>
<gene>
    <name evidence="1" type="ORF">M9H77_15672</name>
</gene>
<organism evidence="1 2">
    <name type="scientific">Catharanthus roseus</name>
    <name type="common">Madagascar periwinkle</name>
    <name type="synonym">Vinca rosea</name>
    <dbReference type="NCBI Taxonomy" id="4058"/>
    <lineage>
        <taxon>Eukaryota</taxon>
        <taxon>Viridiplantae</taxon>
        <taxon>Streptophyta</taxon>
        <taxon>Embryophyta</taxon>
        <taxon>Tracheophyta</taxon>
        <taxon>Spermatophyta</taxon>
        <taxon>Magnoliopsida</taxon>
        <taxon>eudicotyledons</taxon>
        <taxon>Gunneridae</taxon>
        <taxon>Pentapetalae</taxon>
        <taxon>asterids</taxon>
        <taxon>lamiids</taxon>
        <taxon>Gentianales</taxon>
        <taxon>Apocynaceae</taxon>
        <taxon>Rauvolfioideae</taxon>
        <taxon>Vinceae</taxon>
        <taxon>Catharanthinae</taxon>
        <taxon>Catharanthus</taxon>
    </lineage>
</organism>
<sequence>MAMEYHREFARPPLIFMEEYAESIIRANNFTSNLYSRERKTVCVTSVNSYFGAQLAKKLLAHGYLVRVTIQSPAHFEDMKEFMRKEEISQLESIVLVKMVDLQSLCDAFKGCHAVFHTSAFIDPRGISGYTERMGFLESEGARNVIEACGRAAYVKRCIFTSSLLASIWKSNNVEQVLDENCWSDEEFCRDNKLWLALGKTRAEKAAWRTARELKVNLVTVCPGLLMAPSFPNAQPETSIPYLKGGRKMLERGVLAIEDASKVAEAHVRVYEEMDYGACGRYICFGKIISRLEDALQIENGLKMHGLLISEESNVDLSDHMPTNLSNSRLAKLQARASARRIAAASYDYDNDPRWADYWSNVLIPPHMASRPDVVTHFKRKFYQRFIDPDLVVEPMSTGSSSQPRSSARQPSSSSTTPNDQTGPRNGGVLVVESYSNFWIFYFNSIHLSPFIGPTSGTSGASTASAPSSTFLRWDRQTIQFSVHAWVFVVAVLAILPFAPRNLSMRAFRLSFMGTGAASLYSLYSLYGKPRAWNMQAVQVWLQSVIVTKDFIYFIYCLTFVSSNLYLKFALIPILCRAVEHVAKFLRRNFSRSTLYRKYLEEVCVWVESNTTTLNILSSQAEIGNGFILIIALLSWQRNIIQAFMYWQLLRLMYHAPATASYHQSAWAKIGRIVNPLIQQYAPFLNTPLSAIQKWWFR</sequence>
<evidence type="ECO:0000313" key="2">
    <source>
        <dbReference type="Proteomes" id="UP001060085"/>
    </source>
</evidence>